<evidence type="ECO:0000313" key="8">
    <source>
        <dbReference type="EMBL" id="TMI76649.1"/>
    </source>
</evidence>
<dbReference type="Pfam" id="PF02826">
    <property type="entry name" value="2-Hacid_dh_C"/>
    <property type="match status" value="1"/>
</dbReference>
<evidence type="ECO:0000259" key="6">
    <source>
        <dbReference type="Pfam" id="PF00389"/>
    </source>
</evidence>
<accession>A0A537IZB0</accession>
<dbReference type="SUPFAM" id="SSF52283">
    <property type="entry name" value="Formate/glycerate dehydrogenase catalytic domain-like"/>
    <property type="match status" value="1"/>
</dbReference>
<feature type="domain" description="D-isomer specific 2-hydroxyacid dehydrogenase NAD-binding" evidence="7">
    <location>
        <begin position="105"/>
        <end position="281"/>
    </location>
</feature>
<dbReference type="PANTHER" id="PTHR42789">
    <property type="entry name" value="D-ISOMER SPECIFIC 2-HYDROXYACID DEHYDROGENASE FAMILY PROTEIN (AFU_ORTHOLOGUE AFUA_6G10090)"/>
    <property type="match status" value="1"/>
</dbReference>
<dbReference type="AlphaFoldDB" id="A0A537IZB0"/>
<evidence type="ECO:0000256" key="5">
    <source>
        <dbReference type="RuleBase" id="RU003719"/>
    </source>
</evidence>
<dbReference type="InterPro" id="IPR036291">
    <property type="entry name" value="NAD(P)-bd_dom_sf"/>
</dbReference>
<sequence>MRPFVVLSEPIHEAGLAVLEAAAEVRVIPEPTQATLRQAIADADAVIVRLFPLTAELMAVAPRLRVIGRHGAGLDNVDLAAATKRKIPVVYVPRTHAVSVAEHTLTLILAVARRLPELDDAVRRGKFHLRNQIFGTELNGKTLGVIGLGNIGRLVAEKCRNAFGMRVLGYDPFLAPDLPVPADRVADLDVLLRESDVITLHVPLTPQTRSLLGARKLALLKPTALVINTSRGEVIDEKALAEALHARRIGGAAVDVYATEPPPSDHPLLSAPNTVLTPHAAAHTEEALQRMAVSIADDVLAVLRGERPAHLANPDVYAP</sequence>
<evidence type="ECO:0000259" key="7">
    <source>
        <dbReference type="Pfam" id="PF02826"/>
    </source>
</evidence>
<organism evidence="8 9">
    <name type="scientific">Candidatus Segetimicrobium genomatis</name>
    <dbReference type="NCBI Taxonomy" id="2569760"/>
    <lineage>
        <taxon>Bacteria</taxon>
        <taxon>Bacillati</taxon>
        <taxon>Candidatus Sysuimicrobiota</taxon>
        <taxon>Candidatus Sysuimicrobiia</taxon>
        <taxon>Candidatus Sysuimicrobiales</taxon>
        <taxon>Candidatus Segetimicrobiaceae</taxon>
        <taxon>Candidatus Segetimicrobium</taxon>
    </lineage>
</organism>
<proteinExistence type="inferred from homology"/>
<comment type="similarity">
    <text evidence="1 5">Belongs to the D-isomer specific 2-hydroxyacid dehydrogenase family.</text>
</comment>
<comment type="caution">
    <text evidence="8">The sequence shown here is derived from an EMBL/GenBank/DDBJ whole genome shotgun (WGS) entry which is preliminary data.</text>
</comment>
<dbReference type="SUPFAM" id="SSF51735">
    <property type="entry name" value="NAD(P)-binding Rossmann-fold domains"/>
    <property type="match status" value="1"/>
</dbReference>
<reference evidence="8 9" key="1">
    <citation type="journal article" date="2019" name="Nat. Microbiol.">
        <title>Mediterranean grassland soil C-N compound turnover is dependent on rainfall and depth, and is mediated by genomically divergent microorganisms.</title>
        <authorList>
            <person name="Diamond S."/>
            <person name="Andeer P.F."/>
            <person name="Li Z."/>
            <person name="Crits-Christoph A."/>
            <person name="Burstein D."/>
            <person name="Anantharaman K."/>
            <person name="Lane K.R."/>
            <person name="Thomas B.C."/>
            <person name="Pan C."/>
            <person name="Northen T.R."/>
            <person name="Banfield J.F."/>
        </authorList>
    </citation>
    <scope>NUCLEOTIDE SEQUENCE [LARGE SCALE GENOMIC DNA]</scope>
    <source>
        <strain evidence="8">NP_8</strain>
    </source>
</reference>
<dbReference type="CDD" id="cd12173">
    <property type="entry name" value="PGDH_4"/>
    <property type="match status" value="1"/>
</dbReference>
<dbReference type="Gene3D" id="3.40.50.720">
    <property type="entry name" value="NAD(P)-binding Rossmann-like Domain"/>
    <property type="match status" value="2"/>
</dbReference>
<evidence type="ECO:0000256" key="3">
    <source>
        <dbReference type="ARBA" id="ARBA00023002"/>
    </source>
</evidence>
<dbReference type="InterPro" id="IPR006140">
    <property type="entry name" value="D-isomer_DH_NAD-bd"/>
</dbReference>
<dbReference type="PROSITE" id="PS00671">
    <property type="entry name" value="D_2_HYDROXYACID_DH_3"/>
    <property type="match status" value="1"/>
</dbReference>
<dbReference type="GO" id="GO:0016616">
    <property type="term" value="F:oxidoreductase activity, acting on the CH-OH group of donors, NAD or NADP as acceptor"/>
    <property type="evidence" value="ECO:0007669"/>
    <property type="project" value="InterPro"/>
</dbReference>
<evidence type="ECO:0000256" key="1">
    <source>
        <dbReference type="ARBA" id="ARBA00005854"/>
    </source>
</evidence>
<keyword evidence="3 5" id="KW-0560">Oxidoreductase</keyword>
<dbReference type="PROSITE" id="PS00670">
    <property type="entry name" value="D_2_HYDROXYACID_DH_2"/>
    <property type="match status" value="1"/>
</dbReference>
<dbReference type="PANTHER" id="PTHR42789:SF1">
    <property type="entry name" value="D-ISOMER SPECIFIC 2-HYDROXYACID DEHYDROGENASE FAMILY PROTEIN (AFU_ORTHOLOGUE AFUA_6G10090)"/>
    <property type="match status" value="1"/>
</dbReference>
<dbReference type="Proteomes" id="UP000318834">
    <property type="component" value="Unassembled WGS sequence"/>
</dbReference>
<dbReference type="PROSITE" id="PS00065">
    <property type="entry name" value="D_2_HYDROXYACID_DH_1"/>
    <property type="match status" value="1"/>
</dbReference>
<gene>
    <name evidence="8" type="ORF">E6H05_03100</name>
</gene>
<dbReference type="FunFam" id="3.40.50.720:FF:000203">
    <property type="entry name" value="D-3-phosphoglycerate dehydrogenase (SerA)"/>
    <property type="match status" value="1"/>
</dbReference>
<dbReference type="InterPro" id="IPR029752">
    <property type="entry name" value="D-isomer_DH_CS1"/>
</dbReference>
<dbReference type="GO" id="GO:0051287">
    <property type="term" value="F:NAD binding"/>
    <property type="evidence" value="ECO:0007669"/>
    <property type="project" value="InterPro"/>
</dbReference>
<dbReference type="GO" id="GO:0008652">
    <property type="term" value="P:amino acid biosynthetic process"/>
    <property type="evidence" value="ECO:0007669"/>
    <property type="project" value="UniProtKB-KW"/>
</dbReference>
<dbReference type="Pfam" id="PF00389">
    <property type="entry name" value="2-Hacid_dh"/>
    <property type="match status" value="1"/>
</dbReference>
<keyword evidence="2" id="KW-0028">Amino-acid biosynthesis</keyword>
<evidence type="ECO:0000256" key="2">
    <source>
        <dbReference type="ARBA" id="ARBA00022605"/>
    </source>
</evidence>
<dbReference type="InterPro" id="IPR006139">
    <property type="entry name" value="D-isomer_2_OHA_DH_cat_dom"/>
</dbReference>
<protein>
    <submittedName>
        <fullName evidence="8">Hydroxyacid dehydrogenase</fullName>
    </submittedName>
</protein>
<keyword evidence="4" id="KW-0520">NAD</keyword>
<evidence type="ECO:0000313" key="9">
    <source>
        <dbReference type="Proteomes" id="UP000318834"/>
    </source>
</evidence>
<feature type="domain" description="D-isomer specific 2-hydroxyacid dehydrogenase catalytic" evidence="6">
    <location>
        <begin position="5"/>
        <end position="313"/>
    </location>
</feature>
<evidence type="ECO:0000256" key="4">
    <source>
        <dbReference type="ARBA" id="ARBA00023027"/>
    </source>
</evidence>
<dbReference type="InterPro" id="IPR029753">
    <property type="entry name" value="D-isomer_DH_CS"/>
</dbReference>
<dbReference type="EMBL" id="VBAP01000015">
    <property type="protein sequence ID" value="TMI76649.1"/>
    <property type="molecule type" value="Genomic_DNA"/>
</dbReference>
<name>A0A537IZB0_9BACT</name>
<dbReference type="InterPro" id="IPR050857">
    <property type="entry name" value="D-2-hydroxyacid_DH"/>
</dbReference>